<dbReference type="Gene3D" id="3.60.130.30">
    <property type="match status" value="1"/>
</dbReference>
<organism evidence="1 2">
    <name type="scientific">Mycena maculata</name>
    <dbReference type="NCBI Taxonomy" id="230809"/>
    <lineage>
        <taxon>Eukaryota</taxon>
        <taxon>Fungi</taxon>
        <taxon>Dikarya</taxon>
        <taxon>Basidiomycota</taxon>
        <taxon>Agaricomycotina</taxon>
        <taxon>Agaricomycetes</taxon>
        <taxon>Agaricomycetidae</taxon>
        <taxon>Agaricales</taxon>
        <taxon>Marasmiineae</taxon>
        <taxon>Mycenaceae</taxon>
        <taxon>Mycena</taxon>
    </lineage>
</organism>
<dbReference type="Proteomes" id="UP001215280">
    <property type="component" value="Unassembled WGS sequence"/>
</dbReference>
<gene>
    <name evidence="1" type="ORF">DFH07DRAFT_750646</name>
</gene>
<proteinExistence type="predicted"/>
<evidence type="ECO:0000313" key="1">
    <source>
        <dbReference type="EMBL" id="KAJ7742005.1"/>
    </source>
</evidence>
<evidence type="ECO:0000313" key="2">
    <source>
        <dbReference type="Proteomes" id="UP001215280"/>
    </source>
</evidence>
<sequence>MTERLKAALQRLNTILPNELTWENSRRKQFSYLSIAYTWYYRMGQRGHGAPPGVHPNKLHHGVKVNFSQRVPYSSVDTVKKAMEFETLCDIFAEVLEFQRINFQRANPGAYKEVRVFADVLPLNAASPAYPFAGFMINFRVVTDAHKDSQDSKWCLIIFVKDGEGGHLCLHELGLKLDGKTGNIVIFPSCWITHFNCHFKGVRLSLVLHTDKAGDDWAKDSGGWAGHVVRHNIQYSRD</sequence>
<protein>
    <submittedName>
        <fullName evidence="1">Uncharacterized protein</fullName>
    </submittedName>
</protein>
<comment type="caution">
    <text evidence="1">The sequence shown here is derived from an EMBL/GenBank/DDBJ whole genome shotgun (WGS) entry which is preliminary data.</text>
</comment>
<dbReference type="AlphaFoldDB" id="A0AAD7II17"/>
<reference evidence="1" key="1">
    <citation type="submission" date="2023-03" db="EMBL/GenBank/DDBJ databases">
        <title>Massive genome expansion in bonnet fungi (Mycena s.s.) driven by repeated elements and novel gene families across ecological guilds.</title>
        <authorList>
            <consortium name="Lawrence Berkeley National Laboratory"/>
            <person name="Harder C.B."/>
            <person name="Miyauchi S."/>
            <person name="Viragh M."/>
            <person name="Kuo A."/>
            <person name="Thoen E."/>
            <person name="Andreopoulos B."/>
            <person name="Lu D."/>
            <person name="Skrede I."/>
            <person name="Drula E."/>
            <person name="Henrissat B."/>
            <person name="Morin E."/>
            <person name="Kohler A."/>
            <person name="Barry K."/>
            <person name="LaButti K."/>
            <person name="Morin E."/>
            <person name="Salamov A."/>
            <person name="Lipzen A."/>
            <person name="Mereny Z."/>
            <person name="Hegedus B."/>
            <person name="Baldrian P."/>
            <person name="Stursova M."/>
            <person name="Weitz H."/>
            <person name="Taylor A."/>
            <person name="Grigoriev I.V."/>
            <person name="Nagy L.G."/>
            <person name="Martin F."/>
            <person name="Kauserud H."/>
        </authorList>
    </citation>
    <scope>NUCLEOTIDE SEQUENCE</scope>
    <source>
        <strain evidence="1">CBHHK188m</strain>
    </source>
</reference>
<name>A0AAD7II17_9AGAR</name>
<accession>A0AAD7II17</accession>
<keyword evidence="2" id="KW-1185">Reference proteome</keyword>
<dbReference type="EMBL" id="JARJLG010000120">
    <property type="protein sequence ID" value="KAJ7742005.1"/>
    <property type="molecule type" value="Genomic_DNA"/>
</dbReference>